<dbReference type="GO" id="GO:0005886">
    <property type="term" value="C:plasma membrane"/>
    <property type="evidence" value="ECO:0007669"/>
    <property type="project" value="UniProtKB-SubCell"/>
</dbReference>
<name>A0A6M4GVQ2_9PROT</name>
<gene>
    <name evidence="8" type="primary">rhtB_1</name>
    <name evidence="8" type="ORF">DSM104443_00777</name>
</gene>
<evidence type="ECO:0000256" key="4">
    <source>
        <dbReference type="ARBA" id="ARBA00022692"/>
    </source>
</evidence>
<dbReference type="InterPro" id="IPR001123">
    <property type="entry name" value="LeuE-type"/>
</dbReference>
<reference evidence="8 9" key="1">
    <citation type="submission" date="2020-04" db="EMBL/GenBank/DDBJ databases">
        <title>Usitatibacter rugosus gen. nov., sp. nov. and Usitatibacter palustris sp. nov., novel members of Usitatibacteraceae fam. nov. within the order Nitrosomonadales isolated from soil.</title>
        <authorList>
            <person name="Huber K.J."/>
            <person name="Neumann-Schaal M."/>
            <person name="Geppert A."/>
            <person name="Luckner M."/>
            <person name="Wanner G."/>
            <person name="Overmann J."/>
        </authorList>
    </citation>
    <scope>NUCLEOTIDE SEQUENCE [LARGE SCALE GENOMIC DNA]</scope>
    <source>
        <strain evidence="8 9">0125_3</strain>
    </source>
</reference>
<feature type="transmembrane region" description="Helical" evidence="7">
    <location>
        <begin position="111"/>
        <end position="137"/>
    </location>
</feature>
<dbReference type="AlphaFoldDB" id="A0A6M4GVQ2"/>
<feature type="transmembrane region" description="Helical" evidence="7">
    <location>
        <begin position="48"/>
        <end position="68"/>
    </location>
</feature>
<feature type="transmembrane region" description="Helical" evidence="7">
    <location>
        <begin position="74"/>
        <end position="91"/>
    </location>
</feature>
<evidence type="ECO:0000313" key="9">
    <source>
        <dbReference type="Proteomes" id="UP000501534"/>
    </source>
</evidence>
<dbReference type="EMBL" id="CP053069">
    <property type="protein sequence ID" value="QJR09727.1"/>
    <property type="molecule type" value="Genomic_DNA"/>
</dbReference>
<keyword evidence="6 7" id="KW-0472">Membrane</keyword>
<keyword evidence="3" id="KW-1003">Cell membrane</keyword>
<keyword evidence="4 7" id="KW-0812">Transmembrane</keyword>
<dbReference type="RefSeq" id="WP_171089678.1">
    <property type="nucleotide sequence ID" value="NZ_CP053069.1"/>
</dbReference>
<feature type="transmembrane region" description="Helical" evidence="7">
    <location>
        <begin position="149"/>
        <end position="172"/>
    </location>
</feature>
<dbReference type="Proteomes" id="UP000501534">
    <property type="component" value="Chromosome"/>
</dbReference>
<feature type="transmembrane region" description="Helical" evidence="7">
    <location>
        <begin position="6"/>
        <end position="28"/>
    </location>
</feature>
<evidence type="ECO:0000256" key="7">
    <source>
        <dbReference type="SAM" id="Phobius"/>
    </source>
</evidence>
<comment type="similarity">
    <text evidence="2">Belongs to the Rht family.</text>
</comment>
<keyword evidence="5 7" id="KW-1133">Transmembrane helix</keyword>
<evidence type="ECO:0000256" key="6">
    <source>
        <dbReference type="ARBA" id="ARBA00023136"/>
    </source>
</evidence>
<dbReference type="KEGG" id="uru:DSM104443_00777"/>
<protein>
    <submittedName>
        <fullName evidence="8">Homoserine/homoserine lactone efflux protein</fullName>
    </submittedName>
</protein>
<dbReference type="PIRSF" id="PIRSF006324">
    <property type="entry name" value="LeuE"/>
    <property type="match status" value="1"/>
</dbReference>
<keyword evidence="9" id="KW-1185">Reference proteome</keyword>
<organism evidence="8 9">
    <name type="scientific">Usitatibacter rugosus</name>
    <dbReference type="NCBI Taxonomy" id="2732067"/>
    <lineage>
        <taxon>Bacteria</taxon>
        <taxon>Pseudomonadati</taxon>
        <taxon>Pseudomonadota</taxon>
        <taxon>Betaproteobacteria</taxon>
        <taxon>Nitrosomonadales</taxon>
        <taxon>Usitatibacteraceae</taxon>
        <taxon>Usitatibacter</taxon>
    </lineage>
</organism>
<dbReference type="PANTHER" id="PTHR30086">
    <property type="entry name" value="ARGININE EXPORTER PROTEIN ARGO"/>
    <property type="match status" value="1"/>
</dbReference>
<evidence type="ECO:0000256" key="3">
    <source>
        <dbReference type="ARBA" id="ARBA00022475"/>
    </source>
</evidence>
<evidence type="ECO:0000256" key="5">
    <source>
        <dbReference type="ARBA" id="ARBA00022989"/>
    </source>
</evidence>
<proteinExistence type="inferred from homology"/>
<evidence type="ECO:0000313" key="8">
    <source>
        <dbReference type="EMBL" id="QJR09727.1"/>
    </source>
</evidence>
<evidence type="ECO:0000256" key="2">
    <source>
        <dbReference type="ARBA" id="ARBA00007928"/>
    </source>
</evidence>
<sequence length="211" mass="23053">MDLHVWLTYFLAAIVLSLTPGPGVFSSIRSGLHHGVRLGAWNAVGMQVANMIHVTIVAVGLGALLLASETLFTVIKWLGVAYLIYLGIVTWRSEPKRFEDEPDADTTVRAVFLHGFLVNLTNPKGIIFFVAILPQFIDVTRPVALQYTVLAITTFLVDLVIMIGYTALAARVLRVMKDQSKLRWVNRGLGGLFVATGLALASFRRAAHAAP</sequence>
<comment type="subcellular location">
    <subcellularLocation>
        <location evidence="1">Cell membrane</location>
        <topology evidence="1">Multi-pass membrane protein</topology>
    </subcellularLocation>
</comment>
<evidence type="ECO:0000256" key="1">
    <source>
        <dbReference type="ARBA" id="ARBA00004651"/>
    </source>
</evidence>
<dbReference type="PANTHER" id="PTHR30086:SF14">
    <property type="entry name" value="HOMOSERINE_HOMOSERINE LACTONE EFFLUX PROTEIN"/>
    <property type="match status" value="1"/>
</dbReference>
<accession>A0A6M4GVQ2</accession>
<dbReference type="Pfam" id="PF01810">
    <property type="entry name" value="LysE"/>
    <property type="match status" value="1"/>
</dbReference>
<dbReference type="GO" id="GO:0042970">
    <property type="term" value="F:homoserine transmembrane transporter activity"/>
    <property type="evidence" value="ECO:0007669"/>
    <property type="project" value="TreeGrafter"/>
</dbReference>
<feature type="transmembrane region" description="Helical" evidence="7">
    <location>
        <begin position="184"/>
        <end position="203"/>
    </location>
</feature>